<dbReference type="AlphaFoldDB" id="A0A0K6FXE6"/>
<reference evidence="1 2" key="1">
    <citation type="submission" date="2015-07" db="EMBL/GenBank/DDBJ databases">
        <authorList>
            <person name="Noorani M."/>
        </authorList>
    </citation>
    <scope>NUCLEOTIDE SEQUENCE [LARGE SCALE GENOMIC DNA]</scope>
    <source>
        <strain evidence="1">BBA 69670</strain>
    </source>
</reference>
<evidence type="ECO:0000313" key="2">
    <source>
        <dbReference type="Proteomes" id="UP000044841"/>
    </source>
</evidence>
<accession>A0A0K6FXE6</accession>
<name>A0A0K6FXE6_9AGAM</name>
<dbReference type="EMBL" id="CYGV01001190">
    <property type="protein sequence ID" value="CUA70662.1"/>
    <property type="molecule type" value="Genomic_DNA"/>
</dbReference>
<dbReference type="Proteomes" id="UP000044841">
    <property type="component" value="Unassembled WGS sequence"/>
</dbReference>
<gene>
    <name evidence="1" type="ORF">RSOLAG22IIIB_04258</name>
</gene>
<proteinExistence type="predicted"/>
<keyword evidence="2" id="KW-1185">Reference proteome</keyword>
<organism evidence="1 2">
    <name type="scientific">Rhizoctonia solani</name>
    <dbReference type="NCBI Taxonomy" id="456999"/>
    <lineage>
        <taxon>Eukaryota</taxon>
        <taxon>Fungi</taxon>
        <taxon>Dikarya</taxon>
        <taxon>Basidiomycota</taxon>
        <taxon>Agaricomycotina</taxon>
        <taxon>Agaricomycetes</taxon>
        <taxon>Cantharellales</taxon>
        <taxon>Ceratobasidiaceae</taxon>
        <taxon>Rhizoctonia</taxon>
    </lineage>
</organism>
<sequence length="298" mass="33293">MACEFSVPFELPPAPPGFLNVPQPPTSVDQITLAYLASLIIYSTKLKYSHILGLIAVEPQMLAKVHLHEAWITRHLLNQAQPPSVDLPPNAQIVGLRALLAEFRDVNNKFDGLTKDVKNLQTEGIAANQKINNLTASIEENEAITEIRNIVNHHTEILRNLEQTSIDTSENLTRLRRGLARVDRVQCQLFNASRANHESWLPICDEDGVLPSERNLVEVRSRDHLNRLENREIADLLVFYGRIPPDFPTADTPTARAANFVKQSQTWVVDVQCAHLGALSDIFTSPIKTSSNSQAHPN</sequence>
<evidence type="ECO:0000313" key="1">
    <source>
        <dbReference type="EMBL" id="CUA70662.1"/>
    </source>
</evidence>
<protein>
    <submittedName>
        <fullName evidence="1">Uncharacterized protein</fullName>
    </submittedName>
</protein>